<evidence type="ECO:0000313" key="15">
    <source>
        <dbReference type="Proteomes" id="UP000503349"/>
    </source>
</evidence>
<dbReference type="GO" id="GO:0071222">
    <property type="term" value="P:cellular response to lipopolysaccharide"/>
    <property type="evidence" value="ECO:0007669"/>
    <property type="project" value="TreeGrafter"/>
</dbReference>
<evidence type="ECO:0000256" key="3">
    <source>
        <dbReference type="ARBA" id="ARBA00022692"/>
    </source>
</evidence>
<keyword evidence="15" id="KW-1185">Reference proteome</keyword>
<feature type="chain" id="PRO_5026033053" description="Ig-like domain-containing protein" evidence="12">
    <location>
        <begin position="22"/>
        <end position="277"/>
    </location>
</feature>
<dbReference type="PANTHER" id="PTHR25466">
    <property type="entry name" value="T-LYMPHOCYTE ACTIVATION ANTIGEN"/>
    <property type="match status" value="1"/>
</dbReference>
<sequence>MTRTSILLVLALCASVKCLLGDFVTAKLGESVKLSASRSCTGDEKFTLIKRLKDDSPLTVALRVDGVWEPGLNYTSRISHHSVFGVVLSRLNINDNGLYEFTCGGEIVTLIQLEIFRATPVSVSEGGTVELPCYYYTAGELVKSVRWERNGSLVIEMDRASREIRYGTGFEGKGSVSANWYLEGNLSLTLKRAQLEDTGDYLCYIQQDEDAKRRRGHPAAATLTVSKRHPDPDHVCPKDEEKKGMESWSIVAITVFLTLVIVGPSAFVLGWWLKSCR</sequence>
<evidence type="ECO:0000313" key="14">
    <source>
        <dbReference type="EMBL" id="KAF3697682.1"/>
    </source>
</evidence>
<feature type="transmembrane region" description="Helical" evidence="11">
    <location>
        <begin position="248"/>
        <end position="273"/>
    </location>
</feature>
<dbReference type="Pfam" id="PF07686">
    <property type="entry name" value="V-set"/>
    <property type="match status" value="1"/>
</dbReference>
<dbReference type="GO" id="GO:0042102">
    <property type="term" value="P:positive regulation of T cell proliferation"/>
    <property type="evidence" value="ECO:0007669"/>
    <property type="project" value="TreeGrafter"/>
</dbReference>
<keyword evidence="3 11" id="KW-0812">Transmembrane</keyword>
<dbReference type="GO" id="GO:0007166">
    <property type="term" value="P:cell surface receptor signaling pathway"/>
    <property type="evidence" value="ECO:0007669"/>
    <property type="project" value="TreeGrafter"/>
</dbReference>
<keyword evidence="5 11" id="KW-1133">Transmembrane helix</keyword>
<dbReference type="GO" id="GO:0009897">
    <property type="term" value="C:external side of plasma membrane"/>
    <property type="evidence" value="ECO:0007669"/>
    <property type="project" value="TreeGrafter"/>
</dbReference>
<dbReference type="Gene3D" id="2.60.40.10">
    <property type="entry name" value="Immunoglobulins"/>
    <property type="match status" value="1"/>
</dbReference>
<evidence type="ECO:0000256" key="4">
    <source>
        <dbReference type="ARBA" id="ARBA00022729"/>
    </source>
</evidence>
<evidence type="ECO:0000256" key="5">
    <source>
        <dbReference type="ARBA" id="ARBA00022989"/>
    </source>
</evidence>
<proteinExistence type="predicted"/>
<keyword evidence="7" id="KW-1015">Disulfide bond</keyword>
<dbReference type="PROSITE" id="PS50835">
    <property type="entry name" value="IG_LIKE"/>
    <property type="match status" value="1"/>
</dbReference>
<keyword evidence="4 12" id="KW-0732">Signal</keyword>
<reference evidence="15" key="2">
    <citation type="submission" date="2019-02" db="EMBL/GenBank/DDBJ databases">
        <title>Opniocepnalus argus Var Kimnra genome.</title>
        <authorList>
            <person name="Zhou C."/>
            <person name="Xiao S."/>
        </authorList>
    </citation>
    <scope>NUCLEOTIDE SEQUENCE [LARGE SCALE GENOMIC DNA]</scope>
</reference>
<keyword evidence="9" id="KW-0325">Glycoprotein</keyword>
<evidence type="ECO:0000256" key="11">
    <source>
        <dbReference type="SAM" id="Phobius"/>
    </source>
</evidence>
<keyword evidence="10" id="KW-0393">Immunoglobulin domain</keyword>
<dbReference type="AlphaFoldDB" id="A0A6G1Q5A4"/>
<gene>
    <name evidence="14" type="ORF">EXN66_Car013362</name>
</gene>
<accession>A0A6G1Q5A4</accession>
<dbReference type="InterPro" id="IPR036179">
    <property type="entry name" value="Ig-like_dom_sf"/>
</dbReference>
<feature type="domain" description="Ig-like" evidence="13">
    <location>
        <begin position="106"/>
        <end position="224"/>
    </location>
</feature>
<reference evidence="14 15" key="1">
    <citation type="submission" date="2019-02" db="EMBL/GenBank/DDBJ databases">
        <title>Opniocepnalus argus genome.</title>
        <authorList>
            <person name="Zhou C."/>
            <person name="Xiao S."/>
        </authorList>
    </citation>
    <scope>NUCLEOTIDE SEQUENCE [LARGE SCALE GENOMIC DNA]</scope>
    <source>
        <strain evidence="14">OARG1902GOOAL</strain>
        <tissue evidence="14">Muscle</tissue>
    </source>
</reference>
<dbReference type="InterPro" id="IPR013783">
    <property type="entry name" value="Ig-like_fold"/>
</dbReference>
<dbReference type="GO" id="GO:0006955">
    <property type="term" value="P:immune response"/>
    <property type="evidence" value="ECO:0007669"/>
    <property type="project" value="TreeGrafter"/>
</dbReference>
<dbReference type="GO" id="GO:0031295">
    <property type="term" value="P:T cell costimulation"/>
    <property type="evidence" value="ECO:0007669"/>
    <property type="project" value="TreeGrafter"/>
</dbReference>
<evidence type="ECO:0000259" key="13">
    <source>
        <dbReference type="PROSITE" id="PS50835"/>
    </source>
</evidence>
<dbReference type="SMART" id="SM00408">
    <property type="entry name" value="IGc2"/>
    <property type="match status" value="1"/>
</dbReference>
<dbReference type="SUPFAM" id="SSF48726">
    <property type="entry name" value="Immunoglobulin"/>
    <property type="match status" value="1"/>
</dbReference>
<evidence type="ECO:0000256" key="2">
    <source>
        <dbReference type="ARBA" id="ARBA00022475"/>
    </source>
</evidence>
<dbReference type="InterPro" id="IPR003599">
    <property type="entry name" value="Ig_sub"/>
</dbReference>
<dbReference type="Proteomes" id="UP000503349">
    <property type="component" value="Chromosome 13"/>
</dbReference>
<evidence type="ECO:0000256" key="1">
    <source>
        <dbReference type="ARBA" id="ARBA00004251"/>
    </source>
</evidence>
<evidence type="ECO:0000256" key="8">
    <source>
        <dbReference type="ARBA" id="ARBA00023170"/>
    </source>
</evidence>
<name>A0A6G1Q5A4_CHAAH</name>
<dbReference type="SMART" id="SM00409">
    <property type="entry name" value="IG"/>
    <property type="match status" value="2"/>
</dbReference>
<dbReference type="GO" id="GO:0042130">
    <property type="term" value="P:negative regulation of T cell proliferation"/>
    <property type="evidence" value="ECO:0007669"/>
    <property type="project" value="TreeGrafter"/>
</dbReference>
<protein>
    <recommendedName>
        <fullName evidence="13">Ig-like domain-containing protein</fullName>
    </recommendedName>
</protein>
<dbReference type="EMBL" id="CM015724">
    <property type="protein sequence ID" value="KAF3697682.1"/>
    <property type="molecule type" value="Genomic_DNA"/>
</dbReference>
<evidence type="ECO:0000256" key="6">
    <source>
        <dbReference type="ARBA" id="ARBA00023136"/>
    </source>
</evidence>
<feature type="signal peptide" evidence="12">
    <location>
        <begin position="1"/>
        <end position="21"/>
    </location>
</feature>
<evidence type="ECO:0000256" key="10">
    <source>
        <dbReference type="ARBA" id="ARBA00023319"/>
    </source>
</evidence>
<comment type="subcellular location">
    <subcellularLocation>
        <location evidence="1">Cell membrane</location>
        <topology evidence="1">Single-pass type I membrane protein</topology>
    </subcellularLocation>
</comment>
<keyword evidence="6 11" id="KW-0472">Membrane</keyword>
<organism evidence="14 15">
    <name type="scientific">Channa argus</name>
    <name type="common">Northern snakehead</name>
    <name type="synonym">Ophicephalus argus</name>
    <dbReference type="NCBI Taxonomy" id="215402"/>
    <lineage>
        <taxon>Eukaryota</taxon>
        <taxon>Metazoa</taxon>
        <taxon>Chordata</taxon>
        <taxon>Craniata</taxon>
        <taxon>Vertebrata</taxon>
        <taxon>Euteleostomi</taxon>
        <taxon>Actinopterygii</taxon>
        <taxon>Neopterygii</taxon>
        <taxon>Teleostei</taxon>
        <taxon>Neoteleostei</taxon>
        <taxon>Acanthomorphata</taxon>
        <taxon>Anabantaria</taxon>
        <taxon>Anabantiformes</taxon>
        <taxon>Channoidei</taxon>
        <taxon>Channidae</taxon>
        <taxon>Channa</taxon>
    </lineage>
</organism>
<dbReference type="PANTHER" id="PTHR25466:SF11">
    <property type="entry name" value="GALECTIN 17-RELATED"/>
    <property type="match status" value="1"/>
</dbReference>
<evidence type="ECO:0000256" key="9">
    <source>
        <dbReference type="ARBA" id="ARBA00023180"/>
    </source>
</evidence>
<keyword evidence="2" id="KW-1003">Cell membrane</keyword>
<keyword evidence="8" id="KW-0675">Receptor</keyword>
<evidence type="ECO:0000256" key="7">
    <source>
        <dbReference type="ARBA" id="ARBA00023157"/>
    </source>
</evidence>
<evidence type="ECO:0000256" key="12">
    <source>
        <dbReference type="SAM" id="SignalP"/>
    </source>
</evidence>
<dbReference type="InterPro" id="IPR013106">
    <property type="entry name" value="Ig_V-set"/>
</dbReference>
<dbReference type="InterPro" id="IPR051713">
    <property type="entry name" value="T-cell_Activation_Regulation"/>
</dbReference>
<dbReference type="InterPro" id="IPR007110">
    <property type="entry name" value="Ig-like_dom"/>
</dbReference>
<dbReference type="InterPro" id="IPR003598">
    <property type="entry name" value="Ig_sub2"/>
</dbReference>